<reference evidence="1 2" key="1">
    <citation type="journal article" date="2019" name="Commun. Biol.">
        <title>The bagworm genome reveals a unique fibroin gene that provides high tensile strength.</title>
        <authorList>
            <person name="Kono N."/>
            <person name="Nakamura H."/>
            <person name="Ohtoshi R."/>
            <person name="Tomita M."/>
            <person name="Numata K."/>
            <person name="Arakawa K."/>
        </authorList>
    </citation>
    <scope>NUCLEOTIDE SEQUENCE [LARGE SCALE GENOMIC DNA]</scope>
</reference>
<protein>
    <submittedName>
        <fullName evidence="1">Uncharacterized protein</fullName>
    </submittedName>
</protein>
<keyword evidence="2" id="KW-1185">Reference proteome</keyword>
<gene>
    <name evidence="1" type="ORF">EVAR_37302_1</name>
</gene>
<dbReference type="AlphaFoldDB" id="A0A4C1WXN2"/>
<proteinExistence type="predicted"/>
<sequence length="85" mass="9527">MYLSRTEISISHLTGWSVEIQRNAAQARGDRVVREIKSFSFLYYTTNMHRQAMSAARSPRPGGAWRPRVAAVIIPSEARLTAAAH</sequence>
<accession>A0A4C1WXN2</accession>
<evidence type="ECO:0000313" key="2">
    <source>
        <dbReference type="Proteomes" id="UP000299102"/>
    </source>
</evidence>
<evidence type="ECO:0000313" key="1">
    <source>
        <dbReference type="EMBL" id="GBP56228.1"/>
    </source>
</evidence>
<dbReference type="EMBL" id="BGZK01000688">
    <property type="protein sequence ID" value="GBP56228.1"/>
    <property type="molecule type" value="Genomic_DNA"/>
</dbReference>
<dbReference type="Proteomes" id="UP000299102">
    <property type="component" value="Unassembled WGS sequence"/>
</dbReference>
<organism evidence="1 2">
    <name type="scientific">Eumeta variegata</name>
    <name type="common">Bagworm moth</name>
    <name type="synonym">Eumeta japonica</name>
    <dbReference type="NCBI Taxonomy" id="151549"/>
    <lineage>
        <taxon>Eukaryota</taxon>
        <taxon>Metazoa</taxon>
        <taxon>Ecdysozoa</taxon>
        <taxon>Arthropoda</taxon>
        <taxon>Hexapoda</taxon>
        <taxon>Insecta</taxon>
        <taxon>Pterygota</taxon>
        <taxon>Neoptera</taxon>
        <taxon>Endopterygota</taxon>
        <taxon>Lepidoptera</taxon>
        <taxon>Glossata</taxon>
        <taxon>Ditrysia</taxon>
        <taxon>Tineoidea</taxon>
        <taxon>Psychidae</taxon>
        <taxon>Oiketicinae</taxon>
        <taxon>Eumeta</taxon>
    </lineage>
</organism>
<comment type="caution">
    <text evidence="1">The sequence shown here is derived from an EMBL/GenBank/DDBJ whole genome shotgun (WGS) entry which is preliminary data.</text>
</comment>
<name>A0A4C1WXN2_EUMVA</name>